<evidence type="ECO:0000313" key="4">
    <source>
        <dbReference type="Proteomes" id="UP001243009"/>
    </source>
</evidence>
<gene>
    <name evidence="3" type="ORF">Q7A36_30565</name>
</gene>
<dbReference type="Proteomes" id="UP001243009">
    <property type="component" value="Unassembled WGS sequence"/>
</dbReference>
<keyword evidence="1" id="KW-0732">Signal</keyword>
<dbReference type="InterPro" id="IPR001638">
    <property type="entry name" value="Solute-binding_3/MltF_N"/>
</dbReference>
<protein>
    <submittedName>
        <fullName evidence="3">ABC transporter substrate-binding protein</fullName>
    </submittedName>
</protein>
<evidence type="ECO:0000313" key="3">
    <source>
        <dbReference type="EMBL" id="MDO9712717.1"/>
    </source>
</evidence>
<feature type="domain" description="Solute-binding protein family 3/N-terminal" evidence="2">
    <location>
        <begin position="29"/>
        <end position="248"/>
    </location>
</feature>
<feature type="signal peptide" evidence="1">
    <location>
        <begin position="1"/>
        <end position="25"/>
    </location>
</feature>
<dbReference type="RefSeq" id="WP_305107574.1">
    <property type="nucleotide sequence ID" value="NZ_JAUTWS010000056.1"/>
</dbReference>
<evidence type="ECO:0000256" key="1">
    <source>
        <dbReference type="SAM" id="SignalP"/>
    </source>
</evidence>
<proteinExistence type="predicted"/>
<dbReference type="SUPFAM" id="SSF53850">
    <property type="entry name" value="Periplasmic binding protein-like II"/>
    <property type="match status" value="1"/>
</dbReference>
<comment type="caution">
    <text evidence="3">The sequence shown here is derived from an EMBL/GenBank/DDBJ whole genome shotgun (WGS) entry which is preliminary data.</text>
</comment>
<keyword evidence="4" id="KW-1185">Reference proteome</keyword>
<feature type="chain" id="PRO_5045293646" evidence="1">
    <location>
        <begin position="26"/>
        <end position="248"/>
    </location>
</feature>
<reference evidence="3 4" key="1">
    <citation type="submission" date="2023-08" db="EMBL/GenBank/DDBJ databases">
        <title>The draft genome sequence of Paracraurococcus sp. LOR1-02.</title>
        <authorList>
            <person name="Kingkaew E."/>
            <person name="Tanasupawat S."/>
        </authorList>
    </citation>
    <scope>NUCLEOTIDE SEQUENCE [LARGE SCALE GENOMIC DNA]</scope>
    <source>
        <strain evidence="3 4">LOR1-02</strain>
    </source>
</reference>
<dbReference type="Pfam" id="PF00497">
    <property type="entry name" value="SBP_bac_3"/>
    <property type="match status" value="1"/>
</dbReference>
<dbReference type="PANTHER" id="PTHR38834:SF3">
    <property type="entry name" value="SOLUTE-BINDING PROTEIN FAMILY 3_N-TERMINAL DOMAIN-CONTAINING PROTEIN"/>
    <property type="match status" value="1"/>
</dbReference>
<sequence>MTRRSALLCGALLVCLSLSADPACAQGETWTVTSEDSFPPYNFWMKGQRTGIDVAIVNAILKEIGATPVHQGLSWNEVVEAIDKNRVDLAFQFVATPQRLKSYHMVGPHRTGSTVLVARADFTGKFEKLSDLRGLRVGVVEGFSYTPAFDASDVFERVVASSNTTNFRRLMLGRVDLIAGDLQAIQYLAENDGMKSRIKVLPKALGQVPRYLALPLARDEKAARFQAAYEKLKADGTIDRIIRDWQPP</sequence>
<dbReference type="PANTHER" id="PTHR38834">
    <property type="entry name" value="PERIPLASMIC SUBSTRATE BINDING PROTEIN FAMILY 3"/>
    <property type="match status" value="1"/>
</dbReference>
<dbReference type="SMART" id="SM00062">
    <property type="entry name" value="PBPb"/>
    <property type="match status" value="1"/>
</dbReference>
<dbReference type="EMBL" id="JAUTWS010000056">
    <property type="protein sequence ID" value="MDO9712717.1"/>
    <property type="molecule type" value="Genomic_DNA"/>
</dbReference>
<organism evidence="3 4">
    <name type="scientific">Paracraurococcus lichenis</name>
    <dbReference type="NCBI Taxonomy" id="3064888"/>
    <lineage>
        <taxon>Bacteria</taxon>
        <taxon>Pseudomonadati</taxon>
        <taxon>Pseudomonadota</taxon>
        <taxon>Alphaproteobacteria</taxon>
        <taxon>Acetobacterales</taxon>
        <taxon>Roseomonadaceae</taxon>
        <taxon>Paracraurococcus</taxon>
    </lineage>
</organism>
<dbReference type="Gene3D" id="3.40.190.10">
    <property type="entry name" value="Periplasmic binding protein-like II"/>
    <property type="match status" value="2"/>
</dbReference>
<dbReference type="CDD" id="cd13530">
    <property type="entry name" value="PBP2_peptides_like"/>
    <property type="match status" value="1"/>
</dbReference>
<name>A0ABT9E944_9PROT</name>
<evidence type="ECO:0000259" key="2">
    <source>
        <dbReference type="SMART" id="SM00062"/>
    </source>
</evidence>
<accession>A0ABT9E944</accession>